<evidence type="ECO:0000259" key="1">
    <source>
        <dbReference type="Pfam" id="PF10091"/>
    </source>
</evidence>
<dbReference type="InterPro" id="IPR016883">
    <property type="entry name" value="UCP028431"/>
</dbReference>
<reference evidence="2 3" key="1">
    <citation type="submission" date="2023-07" db="EMBL/GenBank/DDBJ databases">
        <title>Comparative genomics of wheat-associated soil bacteria to identify genetic determinants of phenazine resistance.</title>
        <authorList>
            <person name="Mouncey N."/>
        </authorList>
    </citation>
    <scope>NUCLEOTIDE SEQUENCE [LARGE SCALE GENOMIC DNA]</scope>
    <source>
        <strain evidence="2 3">W4I11</strain>
    </source>
</reference>
<proteinExistence type="predicted"/>
<evidence type="ECO:0000313" key="3">
    <source>
        <dbReference type="Proteomes" id="UP001237780"/>
    </source>
</evidence>
<dbReference type="InterPro" id="IPR019282">
    <property type="entry name" value="Glycoamylase-like_cons_dom"/>
</dbReference>
<name>A0ABU0SHJ3_9HYPH</name>
<keyword evidence="3" id="KW-1185">Reference proteome</keyword>
<dbReference type="PIRSF" id="PIRSF028431">
    <property type="entry name" value="UCP028431"/>
    <property type="match status" value="1"/>
</dbReference>
<protein>
    <recommendedName>
        <fullName evidence="1">Glycoamylase-like domain-containing protein</fullName>
    </recommendedName>
</protein>
<gene>
    <name evidence="2" type="ORF">QFZ34_004567</name>
</gene>
<dbReference type="Pfam" id="PF10091">
    <property type="entry name" value="Glycoamylase"/>
    <property type="match status" value="1"/>
</dbReference>
<evidence type="ECO:0000313" key="2">
    <source>
        <dbReference type="EMBL" id="MDQ0999385.1"/>
    </source>
</evidence>
<dbReference type="Gene3D" id="1.50.10.140">
    <property type="match status" value="1"/>
</dbReference>
<dbReference type="EMBL" id="JAUSZT010000003">
    <property type="protein sequence ID" value="MDQ0999385.1"/>
    <property type="molecule type" value="Genomic_DNA"/>
</dbReference>
<comment type="caution">
    <text evidence="2">The sequence shown here is derived from an EMBL/GenBank/DDBJ whole genome shotgun (WGS) entry which is preliminary data.</text>
</comment>
<feature type="domain" description="Glycoamylase-like" evidence="1">
    <location>
        <begin position="195"/>
        <end position="407"/>
    </location>
</feature>
<accession>A0ABU0SHJ3</accession>
<dbReference type="Proteomes" id="UP001237780">
    <property type="component" value="Unassembled WGS sequence"/>
</dbReference>
<sequence>MHLKFDPAYPAEVAQADDDILLEQVQHASFAYFWHGAHPKSGLARDRSGRTADPANDLVAIGGSGFAFMAILVAVERDWISHRQARERVNIMLSALEHTQRYRGVFPHFINGNDGSTVPFSRLDDGSDLVETSFLIQGLVCVRQYFNSASAEDLAIRERINRIWRDVQWNSHVKPGRNVLYWHHSPKYRFARNVPIQGWNEALVTYVLAACSEEYGIQSDTYHDGFARNGVFLNGRDYYGVKLPLGADYGGPLFFAHYSFCGLDPRGLSDQYADYWEQNQNHSRINYLHSVHNPHDYKGYGANCWGLTSSHGPKGYLASSPASDFGVIAPTAALSSMPYTPRESMQALRHFLSLPKGKMTGRFGFVDAFSPATEWYARTYLAIDQGPIIAMIENHRSGLLWKLFMSAPEIKHALLKLGFQSPHMENPGNQITAEPLRQFI</sequence>
<organism evidence="2 3">
    <name type="scientific">Phyllobacterium ifriqiyense</name>
    <dbReference type="NCBI Taxonomy" id="314238"/>
    <lineage>
        <taxon>Bacteria</taxon>
        <taxon>Pseudomonadati</taxon>
        <taxon>Pseudomonadota</taxon>
        <taxon>Alphaproteobacteria</taxon>
        <taxon>Hyphomicrobiales</taxon>
        <taxon>Phyllobacteriaceae</taxon>
        <taxon>Phyllobacterium</taxon>
    </lineage>
</organism>